<evidence type="ECO:0000313" key="3">
    <source>
        <dbReference type="Proteomes" id="UP001501585"/>
    </source>
</evidence>
<accession>A0ABN2SN74</accession>
<dbReference type="EMBL" id="BAAAPC010000004">
    <property type="protein sequence ID" value="GAA1988720.1"/>
    <property type="molecule type" value="Genomic_DNA"/>
</dbReference>
<evidence type="ECO:0000313" key="2">
    <source>
        <dbReference type="EMBL" id="GAA1988720.1"/>
    </source>
</evidence>
<organism evidence="2 3">
    <name type="scientific">Nocardiopsis rhodophaea</name>
    <dbReference type="NCBI Taxonomy" id="280238"/>
    <lineage>
        <taxon>Bacteria</taxon>
        <taxon>Bacillati</taxon>
        <taxon>Actinomycetota</taxon>
        <taxon>Actinomycetes</taxon>
        <taxon>Streptosporangiales</taxon>
        <taxon>Nocardiopsidaceae</taxon>
        <taxon>Nocardiopsis</taxon>
    </lineage>
</organism>
<reference evidence="2 3" key="1">
    <citation type="journal article" date="2019" name="Int. J. Syst. Evol. Microbiol.">
        <title>The Global Catalogue of Microorganisms (GCM) 10K type strain sequencing project: providing services to taxonomists for standard genome sequencing and annotation.</title>
        <authorList>
            <consortium name="The Broad Institute Genomics Platform"/>
            <consortium name="The Broad Institute Genome Sequencing Center for Infectious Disease"/>
            <person name="Wu L."/>
            <person name="Ma J."/>
        </authorList>
    </citation>
    <scope>NUCLEOTIDE SEQUENCE [LARGE SCALE GENOMIC DNA]</scope>
    <source>
        <strain evidence="2 3">JCM 15313</strain>
    </source>
</reference>
<name>A0ABN2SN74_9ACTN</name>
<comment type="caution">
    <text evidence="2">The sequence shown here is derived from an EMBL/GenBank/DDBJ whole genome shotgun (WGS) entry which is preliminary data.</text>
</comment>
<dbReference type="Proteomes" id="UP001501585">
    <property type="component" value="Unassembled WGS sequence"/>
</dbReference>
<feature type="compositionally biased region" description="Basic and acidic residues" evidence="1">
    <location>
        <begin position="62"/>
        <end position="74"/>
    </location>
</feature>
<keyword evidence="3" id="KW-1185">Reference proteome</keyword>
<evidence type="ECO:0000256" key="1">
    <source>
        <dbReference type="SAM" id="MobiDB-lite"/>
    </source>
</evidence>
<gene>
    <name evidence="2" type="ORF">GCM10009799_13010</name>
</gene>
<protein>
    <submittedName>
        <fullName evidence="2">Uncharacterized protein</fullName>
    </submittedName>
</protein>
<sequence>MVKSGIDGWRGLGAPVVSGGAAGRGIGGPPRWSPFGWRSGGGSDEGWGHRAPGMPGLPQVPCDDHGDDPGKPDRTGTVPMIINRGNLRFAPARGPGAQQTPASPLCGDHRQPGTEVPARIRGGAHRVGATPCRRRSLWRGDDRRS</sequence>
<feature type="region of interest" description="Disordered" evidence="1">
    <location>
        <begin position="23"/>
        <end position="145"/>
    </location>
</feature>
<proteinExistence type="predicted"/>